<proteinExistence type="predicted"/>
<evidence type="ECO:0000313" key="2">
    <source>
        <dbReference type="EMBL" id="CAL7942784.1"/>
    </source>
</evidence>
<reference evidence="2 3" key="1">
    <citation type="submission" date="2024-08" db="EMBL/GenBank/DDBJ databases">
        <authorList>
            <person name="Will J Nash"/>
            <person name="Angela Man"/>
            <person name="Seanna McTaggart"/>
            <person name="Kendall Baker"/>
            <person name="Tom Barker"/>
            <person name="Leah Catchpole"/>
            <person name="Alex Durrant"/>
            <person name="Karim Gharbi"/>
            <person name="Naomi Irish"/>
            <person name="Gemy Kaithakottil"/>
            <person name="Debby Ku"/>
            <person name="Aaliyah Providence"/>
            <person name="Felix Shaw"/>
            <person name="David Swarbreck"/>
            <person name="Chris Watkins"/>
            <person name="Ann M. McCartney"/>
            <person name="Giulio Formenti"/>
            <person name="Alice Mouton"/>
            <person name="Noel Vella"/>
            <person name="Bjorn M von Reumont"/>
            <person name="Adriana Vella"/>
            <person name="Wilfried Haerty"/>
        </authorList>
    </citation>
    <scope>NUCLEOTIDE SEQUENCE [LARGE SCALE GENOMIC DNA]</scope>
</reference>
<dbReference type="EMBL" id="CAXAJV020001292">
    <property type="protein sequence ID" value="CAL7942784.1"/>
    <property type="molecule type" value="Genomic_DNA"/>
</dbReference>
<dbReference type="InterPro" id="IPR013087">
    <property type="entry name" value="Znf_C2H2_type"/>
</dbReference>
<gene>
    <name evidence="2" type="ORF">XYLVIOL_LOCUS5720</name>
</gene>
<evidence type="ECO:0000313" key="3">
    <source>
        <dbReference type="Proteomes" id="UP001642520"/>
    </source>
</evidence>
<evidence type="ECO:0000259" key="1">
    <source>
        <dbReference type="SMART" id="SM00355"/>
    </source>
</evidence>
<sequence length="176" mass="21036">MTSGEKMVSFIKYDDYYMNENSRTDSTTRKTMKYNLRCNRNISEKMTKKDFVYDIRPPIQSSRKLEEGKYPIVVPLQLRRKPNIDSKVPRYTVISEKDNYKNNNNVINLSDERIARFECNFCHEQTATLLSLSTHIKFHRQRYCKYCYWILLENETMEEHVGNIHRIDSRIVGTTT</sequence>
<dbReference type="SMART" id="SM00355">
    <property type="entry name" value="ZnF_C2H2"/>
    <property type="match status" value="2"/>
</dbReference>
<feature type="domain" description="C2H2-type" evidence="1">
    <location>
        <begin position="142"/>
        <end position="165"/>
    </location>
</feature>
<protein>
    <recommendedName>
        <fullName evidence="1">C2H2-type domain-containing protein</fullName>
    </recommendedName>
</protein>
<keyword evidence="3" id="KW-1185">Reference proteome</keyword>
<feature type="domain" description="C2H2-type" evidence="1">
    <location>
        <begin position="117"/>
        <end position="139"/>
    </location>
</feature>
<name>A0ABP1NP31_XYLVO</name>
<accession>A0ABP1NP31</accession>
<organism evidence="2 3">
    <name type="scientific">Xylocopa violacea</name>
    <name type="common">Violet carpenter bee</name>
    <name type="synonym">Apis violacea</name>
    <dbReference type="NCBI Taxonomy" id="135666"/>
    <lineage>
        <taxon>Eukaryota</taxon>
        <taxon>Metazoa</taxon>
        <taxon>Ecdysozoa</taxon>
        <taxon>Arthropoda</taxon>
        <taxon>Hexapoda</taxon>
        <taxon>Insecta</taxon>
        <taxon>Pterygota</taxon>
        <taxon>Neoptera</taxon>
        <taxon>Endopterygota</taxon>
        <taxon>Hymenoptera</taxon>
        <taxon>Apocrita</taxon>
        <taxon>Aculeata</taxon>
        <taxon>Apoidea</taxon>
        <taxon>Anthophila</taxon>
        <taxon>Apidae</taxon>
        <taxon>Xylocopa</taxon>
        <taxon>Xylocopa</taxon>
    </lineage>
</organism>
<comment type="caution">
    <text evidence="2">The sequence shown here is derived from an EMBL/GenBank/DDBJ whole genome shotgun (WGS) entry which is preliminary data.</text>
</comment>
<dbReference type="Proteomes" id="UP001642520">
    <property type="component" value="Unassembled WGS sequence"/>
</dbReference>